<keyword evidence="1" id="KW-0472">Membrane</keyword>
<proteinExistence type="predicted"/>
<gene>
    <name evidence="3" type="ORF">MGSAQ_003227</name>
</gene>
<dbReference type="SUPFAM" id="SSF54001">
    <property type="entry name" value="Cysteine proteinases"/>
    <property type="match status" value="1"/>
</dbReference>
<sequence length="550" mass="60268">MNILTSRQFSQLAVLKNVFSQPQSVAVLLLCAAFSLILSTLTSPLMIWVLMLSGCAVVVRIAGLSTLHNLPTSRTVNLLAVLAVFALSWFGFSVGLLDSMINLLTVACALKIMLVKNKRDFHLLICTSLFLIGCGFISSLSVFAWIGYTAILALLLVATAIYHGAGVSIARSFKFVSILIVQAFPIALLLFLLLPQLPPLWQMPTSKSTETGLSDTVTPGDIASLASSSELAFSATFNSEEEVPDAPLRYWRAMTLEHFDGKTWSISNKRKQAEQQLAFMGRSTPLSTLSEKAVSLVTDYELIVEPTQQRWLFALEPSSPNNLKNSITVSTLFDYTLRADTPISSKKAFHLRYFPNAPIINGIGNFEAQLNLQVSTNGNPEARAWGQALANQYSNAQELVNAVMREFNQGGFRYTLSPNAMPVDPIDSFLFEQRAGFCAHYAGAMVYVLRAAGVPARMVTGYQGGSALSDNVLQVRQYDAHAWVEALVDSKWIRFDPTSMVAPSRLSFGLEHALEELGESRGTTILSEFGNSAFFVDLARLVSATRLFVE</sequence>
<reference evidence="3" key="1">
    <citation type="submission" date="2013-11" db="EMBL/GenBank/DDBJ databases">
        <title>Microbial diversity, functional groups and degradation webs in Northern and Southern Mediterranean and Red Sea marine crude oil polluted sites.</title>
        <authorList>
            <person name="Daffonchio D."/>
            <person name="Mapelli F."/>
            <person name="Ferrer M."/>
            <person name="Richter M."/>
            <person name="Cherif A."/>
            <person name="Malkawi H.I."/>
            <person name="Yakimov M.M."/>
            <person name="Abdel-Fattah Y.R."/>
            <person name="Blaghen M."/>
            <person name="Golyshin P.N."/>
            <person name="Kalogerakis N."/>
            <person name="Boon N."/>
            <person name="Magagnini M."/>
            <person name="Fava F."/>
        </authorList>
    </citation>
    <scope>NUCLEOTIDE SEQUENCE</scope>
</reference>
<feature type="domain" description="Transglutaminase-like" evidence="2">
    <location>
        <begin position="430"/>
        <end position="499"/>
    </location>
</feature>
<dbReference type="InterPro" id="IPR002931">
    <property type="entry name" value="Transglutaminase-like"/>
</dbReference>
<feature type="transmembrane region" description="Helical" evidence="1">
    <location>
        <begin position="145"/>
        <end position="163"/>
    </location>
</feature>
<dbReference type="Pfam" id="PF01841">
    <property type="entry name" value="Transglut_core"/>
    <property type="match status" value="1"/>
</dbReference>
<organism evidence="3">
    <name type="scientific">marine sediment metagenome</name>
    <dbReference type="NCBI Taxonomy" id="412755"/>
    <lineage>
        <taxon>unclassified sequences</taxon>
        <taxon>metagenomes</taxon>
        <taxon>ecological metagenomes</taxon>
    </lineage>
</organism>
<feature type="transmembrane region" description="Helical" evidence="1">
    <location>
        <begin position="175"/>
        <end position="194"/>
    </location>
</feature>
<evidence type="ECO:0000313" key="3">
    <source>
        <dbReference type="EMBL" id="KTF05277.1"/>
    </source>
</evidence>
<keyword evidence="1" id="KW-0812">Transmembrane</keyword>
<feature type="transmembrane region" description="Helical" evidence="1">
    <location>
        <begin position="121"/>
        <end position="139"/>
    </location>
</feature>
<dbReference type="InterPro" id="IPR038765">
    <property type="entry name" value="Papain-like_cys_pep_sf"/>
</dbReference>
<protein>
    <submittedName>
        <fullName evidence="3">Transglutaminase domain-containing protein</fullName>
    </submittedName>
</protein>
<dbReference type="SMART" id="SM00460">
    <property type="entry name" value="TGc"/>
    <property type="match status" value="1"/>
</dbReference>
<keyword evidence="1" id="KW-1133">Transmembrane helix</keyword>
<evidence type="ECO:0000259" key="2">
    <source>
        <dbReference type="SMART" id="SM00460"/>
    </source>
</evidence>
<name>A0A1B6NR01_9ZZZZ</name>
<comment type="caution">
    <text evidence="3">The sequence shown here is derived from an EMBL/GenBank/DDBJ whole genome shotgun (WGS) entry which is preliminary data.</text>
</comment>
<dbReference type="Gene3D" id="3.10.620.30">
    <property type="match status" value="1"/>
</dbReference>
<evidence type="ECO:0000256" key="1">
    <source>
        <dbReference type="SAM" id="Phobius"/>
    </source>
</evidence>
<dbReference type="PANTHER" id="PTHR42736:SF1">
    <property type="entry name" value="PROTEIN-GLUTAMINE GAMMA-GLUTAMYLTRANSFERASE"/>
    <property type="match status" value="1"/>
</dbReference>
<dbReference type="EMBL" id="AYSL01001891">
    <property type="protein sequence ID" value="KTF05277.1"/>
    <property type="molecule type" value="Genomic_DNA"/>
</dbReference>
<dbReference type="InterPro" id="IPR052901">
    <property type="entry name" value="Bact_TGase-like"/>
</dbReference>
<dbReference type="Pfam" id="PF11992">
    <property type="entry name" value="TgpA_N"/>
    <property type="match status" value="1"/>
</dbReference>
<feature type="transmembrane region" description="Helical" evidence="1">
    <location>
        <begin position="79"/>
        <end position="109"/>
    </location>
</feature>
<accession>A0A1B6NR01</accession>
<dbReference type="InterPro" id="IPR021878">
    <property type="entry name" value="TgpA_N"/>
</dbReference>
<dbReference type="PANTHER" id="PTHR42736">
    <property type="entry name" value="PROTEIN-GLUTAMINE GAMMA-GLUTAMYLTRANSFERASE"/>
    <property type="match status" value="1"/>
</dbReference>
<dbReference type="AlphaFoldDB" id="A0A1B6NR01"/>
<feature type="transmembrane region" description="Helical" evidence="1">
    <location>
        <begin position="20"/>
        <end position="38"/>
    </location>
</feature>